<comment type="caution">
    <text evidence="1">The sequence shown here is derived from an EMBL/GenBank/DDBJ whole genome shotgun (WGS) entry which is preliminary data.</text>
</comment>
<keyword evidence="2" id="KW-1185">Reference proteome</keyword>
<name>A0ABM8SZ70_9BURK</name>
<evidence type="ECO:0000313" key="1">
    <source>
        <dbReference type="EMBL" id="CAE6843836.1"/>
    </source>
</evidence>
<dbReference type="EMBL" id="CAJNAU010000105">
    <property type="protein sequence ID" value="CAE6843836.1"/>
    <property type="molecule type" value="Genomic_DNA"/>
</dbReference>
<accession>A0ABM8SZ70</accession>
<evidence type="ECO:0008006" key="3">
    <source>
        <dbReference type="Google" id="ProtNLM"/>
    </source>
</evidence>
<dbReference type="RefSeq" id="WP_200621867.1">
    <property type="nucleotide sequence ID" value="NZ_CAJNAU010000105.1"/>
</dbReference>
<reference evidence="1 2" key="1">
    <citation type="submission" date="2021-02" db="EMBL/GenBank/DDBJ databases">
        <authorList>
            <person name="Vanwijnsberghe S."/>
        </authorList>
    </citation>
    <scope>NUCLEOTIDE SEQUENCE [LARGE SCALE GENOMIC DNA]</scope>
    <source>
        <strain evidence="1 2">R-69658</strain>
    </source>
</reference>
<gene>
    <name evidence="1" type="ORF">R69658_06847</name>
</gene>
<evidence type="ECO:0000313" key="2">
    <source>
        <dbReference type="Proteomes" id="UP000674425"/>
    </source>
</evidence>
<sequence length="100" mass="11440">MADEKLNVEFDPGFMRVSMDMWRSATDMTIPVLDTFKFHFMEQRQSLLMGFVKTGKAWLMVLATMTSTAQGSELDTLRAEVKVFAEWAERGLAELAARRD</sequence>
<proteinExistence type="predicted"/>
<organism evidence="1 2">
    <name type="scientific">Paraburkholderia aspalathi</name>
    <dbReference type="NCBI Taxonomy" id="1324617"/>
    <lineage>
        <taxon>Bacteria</taxon>
        <taxon>Pseudomonadati</taxon>
        <taxon>Pseudomonadota</taxon>
        <taxon>Betaproteobacteria</taxon>
        <taxon>Burkholderiales</taxon>
        <taxon>Burkholderiaceae</taxon>
        <taxon>Paraburkholderia</taxon>
    </lineage>
</organism>
<protein>
    <recommendedName>
        <fullName evidence="3">Phasin protein</fullName>
    </recommendedName>
</protein>
<dbReference type="Proteomes" id="UP000674425">
    <property type="component" value="Unassembled WGS sequence"/>
</dbReference>